<reference evidence="8" key="2">
    <citation type="submission" date="2020-08" db="EMBL/GenBank/DDBJ databases">
        <title>Plant Genome Project.</title>
        <authorList>
            <person name="Zhang R.-G."/>
        </authorList>
    </citation>
    <scope>NUCLEOTIDE SEQUENCE</scope>
    <source>
        <strain evidence="8">Huo1</strain>
        <tissue evidence="8">Leaf</tissue>
    </source>
</reference>
<keyword evidence="7" id="KW-0472">Membrane</keyword>
<keyword evidence="9" id="KW-1185">Reference proteome</keyword>
<evidence type="ECO:0000256" key="1">
    <source>
        <dbReference type="ARBA" id="ARBA00003534"/>
    </source>
</evidence>
<dbReference type="Proteomes" id="UP000298416">
    <property type="component" value="Unassembled WGS sequence"/>
</dbReference>
<reference evidence="8" key="1">
    <citation type="submission" date="2018-01" db="EMBL/GenBank/DDBJ databases">
        <authorList>
            <person name="Mao J.F."/>
        </authorList>
    </citation>
    <scope>NUCLEOTIDE SEQUENCE</scope>
    <source>
        <strain evidence="8">Huo1</strain>
        <tissue evidence="8">Leaf</tissue>
    </source>
</reference>
<keyword evidence="7" id="KW-1133">Transmembrane helix</keyword>
<dbReference type="GO" id="GO:0071555">
    <property type="term" value="P:cell wall organization"/>
    <property type="evidence" value="ECO:0007669"/>
    <property type="project" value="UniProtKB-KW"/>
</dbReference>
<sequence>MPANQHRLLRFTSDGPWRWWRQLSQRELTMATATAAIVFFLLVLSPFPKTSRTFGGTNVITSEADSEWVPFTPLSKAQQNSAFCLDGSLPGYHLKRGFGSGSDSWLIHVEGGGWCSNITSCSDRKKTKLGSSTYMDKQDQFLGILSHHPVQNPDFFNWNKVKVRYCDGSSFSSRPRPDTEFQNGTELFFRGQLIWDTLMDELLTIGMSKARQAILTGCSAGGLAILIHCDDFRDLLPKDTDVKCLADAGFFPNESLRVFKYGNIGIGNSLFYIDGKNKVSFYSIASFAPSIRKDIVGNHGIESFYHDVVHLQGIAKSLNHDCVARSGEPSKCFFPQEFIGNIRTPVFLVQPAYDFWQIENIYVPKLSDPQGSWRKCRLNIFNCNSNQLEVLHVFMYAGYRNSLLRTLDGFQNKPKWGMFINSCFIHCQTWAAGTWHSPTSPRINSKTVAETVGDWYFERESAIRVDCPFPCNPTCYNKDLSAG</sequence>
<keyword evidence="6" id="KW-0964">Secreted</keyword>
<comment type="caution">
    <text evidence="8">The sequence shown here is derived from an EMBL/GenBank/DDBJ whole genome shotgun (WGS) entry which is preliminary data.</text>
</comment>
<dbReference type="InterPro" id="IPR004963">
    <property type="entry name" value="PAE/NOTUM"/>
</dbReference>
<keyword evidence="7" id="KW-0812">Transmembrane</keyword>
<dbReference type="Pfam" id="PF03283">
    <property type="entry name" value="PAE"/>
    <property type="match status" value="2"/>
</dbReference>
<dbReference type="AlphaFoldDB" id="A0A8X8YQN4"/>
<dbReference type="EC" id="3.1.1.-" evidence="6"/>
<name>A0A8X8YQN4_SALSN</name>
<evidence type="ECO:0000256" key="7">
    <source>
        <dbReference type="SAM" id="Phobius"/>
    </source>
</evidence>
<feature type="transmembrane region" description="Helical" evidence="7">
    <location>
        <begin position="28"/>
        <end position="47"/>
    </location>
</feature>
<evidence type="ECO:0000256" key="2">
    <source>
        <dbReference type="ARBA" id="ARBA00004191"/>
    </source>
</evidence>
<comment type="function">
    <text evidence="1 6">Hydrolyzes acetyl esters in homogalacturonan regions of pectin. In type I primary cell wall, galacturonic acid residues of pectin can be acetylated at the O-2 and O-3 positions. Decreasing the degree of acetylation of pectin gels in vitro alters their physical properties.</text>
</comment>
<comment type="similarity">
    <text evidence="3 6">Belongs to the pectinacetylesterase family.</text>
</comment>
<evidence type="ECO:0000313" key="8">
    <source>
        <dbReference type="EMBL" id="KAG6434375.1"/>
    </source>
</evidence>
<keyword evidence="4 6" id="KW-0134">Cell wall</keyword>
<dbReference type="EMBL" id="PNBA02000002">
    <property type="protein sequence ID" value="KAG6434375.1"/>
    <property type="molecule type" value="Genomic_DNA"/>
</dbReference>
<evidence type="ECO:0000256" key="4">
    <source>
        <dbReference type="ARBA" id="ARBA00022512"/>
    </source>
</evidence>
<keyword evidence="5 6" id="KW-0961">Cell wall biogenesis/degradation</keyword>
<dbReference type="GO" id="GO:0016787">
    <property type="term" value="F:hydrolase activity"/>
    <property type="evidence" value="ECO:0007669"/>
    <property type="project" value="UniProtKB-KW"/>
</dbReference>
<evidence type="ECO:0000313" key="9">
    <source>
        <dbReference type="Proteomes" id="UP000298416"/>
    </source>
</evidence>
<dbReference type="PANTHER" id="PTHR21562:SF83">
    <property type="entry name" value="PECTIN ACETYLESTERASE 4"/>
    <property type="match status" value="1"/>
</dbReference>
<proteinExistence type="inferred from homology"/>
<evidence type="ECO:0000256" key="3">
    <source>
        <dbReference type="ARBA" id="ARBA00005784"/>
    </source>
</evidence>
<comment type="subcellular location">
    <subcellularLocation>
        <location evidence="2 6">Secreted</location>
        <location evidence="2 6">Cell wall</location>
    </subcellularLocation>
</comment>
<organism evidence="8">
    <name type="scientific">Salvia splendens</name>
    <name type="common">Scarlet sage</name>
    <dbReference type="NCBI Taxonomy" id="180675"/>
    <lineage>
        <taxon>Eukaryota</taxon>
        <taxon>Viridiplantae</taxon>
        <taxon>Streptophyta</taxon>
        <taxon>Embryophyta</taxon>
        <taxon>Tracheophyta</taxon>
        <taxon>Spermatophyta</taxon>
        <taxon>Magnoliopsida</taxon>
        <taxon>eudicotyledons</taxon>
        <taxon>Gunneridae</taxon>
        <taxon>Pentapetalae</taxon>
        <taxon>asterids</taxon>
        <taxon>lamiids</taxon>
        <taxon>Lamiales</taxon>
        <taxon>Lamiaceae</taxon>
        <taxon>Nepetoideae</taxon>
        <taxon>Mentheae</taxon>
        <taxon>Salviinae</taxon>
        <taxon>Salvia</taxon>
        <taxon>Salvia subgen. Calosphace</taxon>
        <taxon>core Calosphace</taxon>
    </lineage>
</organism>
<evidence type="ECO:0000256" key="6">
    <source>
        <dbReference type="RuleBase" id="RU363114"/>
    </source>
</evidence>
<protein>
    <recommendedName>
        <fullName evidence="6">Pectin acetylesterase</fullName>
        <ecNumber evidence="6">3.1.1.-</ecNumber>
    </recommendedName>
</protein>
<gene>
    <name evidence="8" type="ORF">SASPL_106005</name>
</gene>
<keyword evidence="6" id="KW-0378">Hydrolase</keyword>
<accession>A0A8X8YQN4</accession>
<evidence type="ECO:0000256" key="5">
    <source>
        <dbReference type="ARBA" id="ARBA00023316"/>
    </source>
</evidence>
<dbReference type="PANTHER" id="PTHR21562">
    <property type="entry name" value="NOTUM-RELATED"/>
    <property type="match status" value="1"/>
</dbReference>